<dbReference type="InParanoid" id="H1XVM0"/>
<organism evidence="4 5">
    <name type="scientific">Caldithrix abyssi DSM 13497</name>
    <dbReference type="NCBI Taxonomy" id="880073"/>
    <lineage>
        <taxon>Bacteria</taxon>
        <taxon>Pseudomonadati</taxon>
        <taxon>Calditrichota</taxon>
        <taxon>Calditrichia</taxon>
        <taxon>Calditrichales</taxon>
        <taxon>Calditrichaceae</taxon>
        <taxon>Caldithrix</taxon>
    </lineage>
</organism>
<gene>
    <name evidence="3" type="ORF">Cabys_2215</name>
    <name evidence="4" type="ORF">Calab_3316</name>
</gene>
<dbReference type="EMBL" id="CM001402">
    <property type="protein sequence ID" value="EHO42920.1"/>
    <property type="molecule type" value="Genomic_DNA"/>
</dbReference>
<dbReference type="OrthoDB" id="1123500at2"/>
<reference evidence="4 5" key="1">
    <citation type="submission" date="2011-09" db="EMBL/GenBank/DDBJ databases">
        <title>The permanent draft genome of Caldithrix abyssi DSM 13497.</title>
        <authorList>
            <consortium name="US DOE Joint Genome Institute (JGI-PGF)"/>
            <person name="Lucas S."/>
            <person name="Han J."/>
            <person name="Lapidus A."/>
            <person name="Bruce D."/>
            <person name="Goodwin L."/>
            <person name="Pitluck S."/>
            <person name="Peters L."/>
            <person name="Kyrpides N."/>
            <person name="Mavromatis K."/>
            <person name="Ivanova N."/>
            <person name="Mikhailova N."/>
            <person name="Chertkov O."/>
            <person name="Detter J.C."/>
            <person name="Tapia R."/>
            <person name="Han C."/>
            <person name="Land M."/>
            <person name="Hauser L."/>
            <person name="Markowitz V."/>
            <person name="Cheng J.-F."/>
            <person name="Hugenholtz P."/>
            <person name="Woyke T."/>
            <person name="Wu D."/>
            <person name="Spring S."/>
            <person name="Brambilla E."/>
            <person name="Klenk H.-P."/>
            <person name="Eisen J.A."/>
        </authorList>
    </citation>
    <scope>NUCLEOTIDE SEQUENCE [LARGE SCALE GENOMIC DNA]</scope>
    <source>
        <strain evidence="4 5">DSM 13497</strain>
    </source>
</reference>
<accession>H1XVM0</accession>
<dbReference type="PaxDb" id="880073-Calab_3316"/>
<keyword evidence="1" id="KW-0812">Transmembrane</keyword>
<dbReference type="STRING" id="880073.Cabys_2215"/>
<dbReference type="HOGENOM" id="CLU_159099_3_2_0"/>
<keyword evidence="1" id="KW-1133">Transmembrane helix</keyword>
<sequence>MMEHGMGFGWVYTLIFVALAVWLVYQIVQRNSSRPDESVKTPLEILKERYARGEISKSEFDRMKDDLK</sequence>
<dbReference type="InterPro" id="IPR018649">
    <property type="entry name" value="SHOCT"/>
</dbReference>
<keyword evidence="5" id="KW-1185">Reference proteome</keyword>
<feature type="domain" description="SHOCT" evidence="2">
    <location>
        <begin position="41"/>
        <end position="67"/>
    </location>
</feature>
<dbReference type="RefSeq" id="WP_006930327.1">
    <property type="nucleotide sequence ID" value="NZ_CM001402.1"/>
</dbReference>
<dbReference type="Proteomes" id="UP000183868">
    <property type="component" value="Chromosome"/>
</dbReference>
<dbReference type="KEGG" id="caby:Cabys_2215"/>
<dbReference type="AlphaFoldDB" id="H1XVM0"/>
<proteinExistence type="predicted"/>
<evidence type="ECO:0000313" key="6">
    <source>
        <dbReference type="Proteomes" id="UP000183868"/>
    </source>
</evidence>
<name>H1XVM0_CALAY</name>
<dbReference type="EMBL" id="CP018099">
    <property type="protein sequence ID" value="APF18964.1"/>
    <property type="molecule type" value="Genomic_DNA"/>
</dbReference>
<evidence type="ECO:0000256" key="1">
    <source>
        <dbReference type="SAM" id="Phobius"/>
    </source>
</evidence>
<dbReference type="Pfam" id="PF09851">
    <property type="entry name" value="SHOCT"/>
    <property type="match status" value="1"/>
</dbReference>
<dbReference type="Proteomes" id="UP000004671">
    <property type="component" value="Chromosome"/>
</dbReference>
<protein>
    <submittedName>
        <fullName evidence="3">Putative membrane protein</fullName>
    </submittedName>
</protein>
<evidence type="ECO:0000313" key="3">
    <source>
        <dbReference type="EMBL" id="APF18964.1"/>
    </source>
</evidence>
<keyword evidence="1" id="KW-0472">Membrane</keyword>
<evidence type="ECO:0000313" key="5">
    <source>
        <dbReference type="Proteomes" id="UP000004671"/>
    </source>
</evidence>
<evidence type="ECO:0000259" key="2">
    <source>
        <dbReference type="Pfam" id="PF09851"/>
    </source>
</evidence>
<reference evidence="3 6" key="2">
    <citation type="submission" date="2016-11" db="EMBL/GenBank/DDBJ databases">
        <title>Genomic analysis of Caldithrix abyssi and proposal of a novel bacterial phylum Caldithrichaeota.</title>
        <authorList>
            <person name="Kublanov I."/>
            <person name="Sigalova O."/>
            <person name="Gavrilov S."/>
            <person name="Lebedinsky A."/>
            <person name="Ivanova N."/>
            <person name="Daum C."/>
            <person name="Reddy T."/>
            <person name="Klenk H.P."/>
            <person name="Goker M."/>
            <person name="Reva O."/>
            <person name="Miroshnichenko M."/>
            <person name="Kyprides N."/>
            <person name="Woyke T."/>
            <person name="Gelfand M."/>
        </authorList>
    </citation>
    <scope>NUCLEOTIDE SEQUENCE [LARGE SCALE GENOMIC DNA]</scope>
    <source>
        <strain evidence="3 6">LF13</strain>
    </source>
</reference>
<dbReference type="eggNOG" id="COG3462">
    <property type="taxonomic scope" value="Bacteria"/>
</dbReference>
<feature type="transmembrane region" description="Helical" evidence="1">
    <location>
        <begin position="6"/>
        <end position="25"/>
    </location>
</feature>
<evidence type="ECO:0000313" key="4">
    <source>
        <dbReference type="EMBL" id="EHO42920.1"/>
    </source>
</evidence>